<feature type="compositionally biased region" description="Low complexity" evidence="1">
    <location>
        <begin position="222"/>
        <end position="245"/>
    </location>
</feature>
<dbReference type="Proteomes" id="UP000027931">
    <property type="component" value="Unassembled WGS sequence"/>
</dbReference>
<dbReference type="EMBL" id="JMIR01000030">
    <property type="protein sequence ID" value="KEO81922.1"/>
    <property type="molecule type" value="Genomic_DNA"/>
</dbReference>
<evidence type="ECO:0000256" key="1">
    <source>
        <dbReference type="SAM" id="MobiDB-lite"/>
    </source>
</evidence>
<dbReference type="STRING" id="1157490.EL26_18000"/>
<dbReference type="Pfam" id="PF00395">
    <property type="entry name" value="SLH"/>
    <property type="match status" value="2"/>
</dbReference>
<organism evidence="3 4">
    <name type="scientific">Tumebacillus flagellatus</name>
    <dbReference type="NCBI Taxonomy" id="1157490"/>
    <lineage>
        <taxon>Bacteria</taxon>
        <taxon>Bacillati</taxon>
        <taxon>Bacillota</taxon>
        <taxon>Bacilli</taxon>
        <taxon>Bacillales</taxon>
        <taxon>Alicyclobacillaceae</taxon>
        <taxon>Tumebacillus</taxon>
    </lineage>
</organism>
<feature type="region of interest" description="Disordered" evidence="1">
    <location>
        <begin position="98"/>
        <end position="248"/>
    </location>
</feature>
<name>A0A074M7D4_9BACL</name>
<reference evidence="3 4" key="1">
    <citation type="journal article" date="2013" name="Int. J. Syst. Evol. Microbiol.">
        <title>Tumebacillus flagellatus sp. nov., an alpha-amylase/pullulanase-producing bacterium isolated from cassava wastewater.</title>
        <authorList>
            <person name="Wang Q."/>
            <person name="Xie N."/>
            <person name="Qin Y."/>
            <person name="Shen N."/>
            <person name="Zhu J."/>
            <person name="Mi H."/>
            <person name="Huang R."/>
        </authorList>
    </citation>
    <scope>NUCLEOTIDE SEQUENCE [LARGE SCALE GENOMIC DNA]</scope>
    <source>
        <strain evidence="3 4">GST4</strain>
    </source>
</reference>
<dbReference type="PROSITE" id="PS51272">
    <property type="entry name" value="SLH"/>
    <property type="match status" value="3"/>
</dbReference>
<dbReference type="RefSeq" id="WP_052036516.1">
    <property type="nucleotide sequence ID" value="NZ_JMIR01000030.1"/>
</dbReference>
<comment type="caution">
    <text evidence="3">The sequence shown here is derived from an EMBL/GenBank/DDBJ whole genome shotgun (WGS) entry which is preliminary data.</text>
</comment>
<proteinExistence type="predicted"/>
<feature type="compositionally biased region" description="Low complexity" evidence="1">
    <location>
        <begin position="194"/>
        <end position="215"/>
    </location>
</feature>
<evidence type="ECO:0000313" key="3">
    <source>
        <dbReference type="EMBL" id="KEO81922.1"/>
    </source>
</evidence>
<keyword evidence="4" id="KW-1185">Reference proteome</keyword>
<gene>
    <name evidence="3" type="ORF">EL26_18000</name>
</gene>
<evidence type="ECO:0000313" key="4">
    <source>
        <dbReference type="Proteomes" id="UP000027931"/>
    </source>
</evidence>
<dbReference type="InterPro" id="IPR001119">
    <property type="entry name" value="SLH_dom"/>
</dbReference>
<dbReference type="OrthoDB" id="5845122at2"/>
<feature type="domain" description="SLH" evidence="2">
    <location>
        <begin position="308"/>
        <end position="366"/>
    </location>
</feature>
<feature type="domain" description="SLH" evidence="2">
    <location>
        <begin position="369"/>
        <end position="436"/>
    </location>
</feature>
<evidence type="ECO:0000259" key="2">
    <source>
        <dbReference type="PROSITE" id="PS51272"/>
    </source>
</evidence>
<sequence length="457" mass="46771">MFERYELQPMEDGSFTIILHLKRNLEEFAAEPGQRIKIEGKHRQTLENEVKEYVRERFPNSKVTRAKVMLGTAVVAAIPLLGATAAPAAFATGTDTGVASASTADTTGAQPGTTTATEGNATGDSGTTTTGGPTAMNSTDSSETAETSGTDTTATAGTTDTTTAQGSDTNTSNTGATGTTEDMTGTAGGGASAGAGTATETGTTGTDTATGTDNGTTGGDTTGTPGTTTEATGDTTGTTGTSTGAQRTLTDLGNSYASNEIAELVRAGVLTGYEDNTFRPSAEMTREEFATGLAKAAGLDVDMNAKSNFTDVSDWAQPYVAAVIKAGFMVGEEQNSFGGGHQVTREQMVTTFMRALGQPNLADTYTNQTSTFVDTADMSDYAKPNIALAQQLGFVVGMSAGDGKYKFDPQAHAERQAIALLLHKFYNNHTALAAQAAALVQGPDTPTGDPTTGTTGT</sequence>
<protein>
    <recommendedName>
        <fullName evidence="2">SLH domain-containing protein</fullName>
    </recommendedName>
</protein>
<feature type="compositionally biased region" description="Low complexity" evidence="1">
    <location>
        <begin position="103"/>
        <end position="180"/>
    </location>
</feature>
<dbReference type="AlphaFoldDB" id="A0A074M7D4"/>
<accession>A0A074M7D4</accession>
<dbReference type="eggNOG" id="COG5492">
    <property type="taxonomic scope" value="Bacteria"/>
</dbReference>
<feature type="domain" description="SLH" evidence="2">
    <location>
        <begin position="244"/>
        <end position="307"/>
    </location>
</feature>